<sequence length="223" mass="23420">MSDTDSFIDEVTEEVRRDRLFLMLKRYGWIGGVAVALIVGGAAYREYDRAQTQAAAEQLGDQMIAALDSDDSAARAEALSQITAGSAGGDTVLKLLQAGALADAGERDAAIAALNAIGGNGDVPLIYRHIATFKALGLQQDSLPAADRRIQFEALAQPGAPLDLLAREQLALIDIEEGKTEEAISKLRDIINAATVTSDLQDRASQVIVALGGSLQPETGSDG</sequence>
<accession>A0A0H5DJN8</accession>
<name>A0A0H5DJN8_9RHOB</name>
<dbReference type="STRING" id="481446.NIT7645_00407"/>
<dbReference type="RefSeq" id="WP_008558898.1">
    <property type="nucleotide sequence ID" value="NZ_BSKQ01000001.1"/>
</dbReference>
<organism evidence="2 3">
    <name type="scientific">Phaeobacter italicus</name>
    <dbReference type="NCBI Taxonomy" id="481446"/>
    <lineage>
        <taxon>Bacteria</taxon>
        <taxon>Pseudomonadati</taxon>
        <taxon>Pseudomonadota</taxon>
        <taxon>Alphaproteobacteria</taxon>
        <taxon>Rhodobacterales</taxon>
        <taxon>Roseobacteraceae</taxon>
        <taxon>Phaeobacter</taxon>
    </lineage>
</organism>
<keyword evidence="1" id="KW-0812">Transmembrane</keyword>
<gene>
    <name evidence="2" type="ORF">NIT7321_00628</name>
</gene>
<protein>
    <recommendedName>
        <fullName evidence="4">Tetratricopeptide repeat-like domain-containing protein</fullName>
    </recommendedName>
</protein>
<evidence type="ECO:0008006" key="4">
    <source>
        <dbReference type="Google" id="ProtNLM"/>
    </source>
</evidence>
<feature type="transmembrane region" description="Helical" evidence="1">
    <location>
        <begin position="27"/>
        <end position="44"/>
    </location>
</feature>
<evidence type="ECO:0000313" key="3">
    <source>
        <dbReference type="Proteomes" id="UP000043764"/>
    </source>
</evidence>
<evidence type="ECO:0000256" key="1">
    <source>
        <dbReference type="SAM" id="Phobius"/>
    </source>
</evidence>
<dbReference type="Proteomes" id="UP000043764">
    <property type="component" value="Unassembled WGS sequence"/>
</dbReference>
<dbReference type="AlphaFoldDB" id="A0A0H5DJN8"/>
<proteinExistence type="predicted"/>
<keyword evidence="1" id="KW-1133">Transmembrane helix</keyword>
<keyword evidence="1" id="KW-0472">Membrane</keyword>
<dbReference type="GeneID" id="78399593"/>
<dbReference type="OrthoDB" id="7173339at2"/>
<reference evidence="2 3" key="1">
    <citation type="submission" date="2015-05" db="EMBL/GenBank/DDBJ databases">
        <authorList>
            <person name="Rodrigo-Torres Lidia"/>
            <person name="Arahal R.David."/>
        </authorList>
    </citation>
    <scope>NUCLEOTIDE SEQUENCE [LARGE SCALE GENOMIC DNA]</scope>
    <source>
        <strain evidence="2 3">CECT 7321</strain>
    </source>
</reference>
<evidence type="ECO:0000313" key="2">
    <source>
        <dbReference type="EMBL" id="CRL09794.1"/>
    </source>
</evidence>
<dbReference type="EMBL" id="CVRL01000006">
    <property type="protein sequence ID" value="CRL09794.1"/>
    <property type="molecule type" value="Genomic_DNA"/>
</dbReference>
<keyword evidence="3" id="KW-1185">Reference proteome</keyword>